<keyword evidence="9" id="KW-1185">Reference proteome</keyword>
<evidence type="ECO:0000313" key="8">
    <source>
        <dbReference type="EMBL" id="OCG74800.1"/>
    </source>
</evidence>
<comment type="caution">
    <text evidence="8">The sequence shown here is derived from an EMBL/GenBank/DDBJ whole genome shotgun (WGS) entry which is preliminary data.</text>
</comment>
<dbReference type="Pfam" id="PF00498">
    <property type="entry name" value="FHA"/>
    <property type="match status" value="1"/>
</dbReference>
<dbReference type="Gene3D" id="2.60.200.20">
    <property type="match status" value="1"/>
</dbReference>
<dbReference type="Pfam" id="PF06271">
    <property type="entry name" value="RDD"/>
    <property type="match status" value="1"/>
</dbReference>
<feature type="transmembrane region" description="Helical" evidence="7">
    <location>
        <begin position="37"/>
        <end position="57"/>
    </location>
</feature>
<sequence length="341" mass="35661">MTIDPHTVAPRRFPLRPPARARQPRQELAPAGVGSRLLAWLIDLVAVAAAAAVAWLLTSSPLVAAIVALELLIGFVVWEGHTGCTPGQLALGLRTVRVGTPVSAGAAAVIPRALIFGAAHLLAVVGAPLLILTALADPRRRGQAWHDKVGGLQVVDVRRSVRGATLPHLPPAYPTGVPGFTPSMPQPVPVRADGPAPESPLLPRDAVTRIENPERPPVPPTPAPAPAPARPAFAFRLDDGTVVPVDRGGYLGRRPSAPEGQAGALLVAVPDPERSMSRTHARFGVTNGQLWYEDLGSGNGTIVQIPDGRSVDLTPHSRVALQPGATLLLGTRSVQVIPYEG</sequence>
<feature type="transmembrane region" description="Helical" evidence="7">
    <location>
        <begin position="113"/>
        <end position="136"/>
    </location>
</feature>
<dbReference type="Proteomes" id="UP000093355">
    <property type="component" value="Unassembled WGS sequence"/>
</dbReference>
<dbReference type="CDD" id="cd00060">
    <property type="entry name" value="FHA"/>
    <property type="match status" value="1"/>
</dbReference>
<keyword evidence="5 7" id="KW-0472">Membrane</keyword>
<comment type="subcellular location">
    <subcellularLocation>
        <location evidence="1">Membrane</location>
        <topology evidence="1">Multi-pass membrane protein</topology>
    </subcellularLocation>
</comment>
<dbReference type="OrthoDB" id="4625746at2"/>
<dbReference type="RefSeq" id="WP_067025151.1">
    <property type="nucleotide sequence ID" value="NZ_CP038256.1"/>
</dbReference>
<keyword evidence="3 7" id="KW-0812">Transmembrane</keyword>
<dbReference type="PROSITE" id="PS50006">
    <property type="entry name" value="FHA_DOMAIN"/>
    <property type="match status" value="1"/>
</dbReference>
<dbReference type="InterPro" id="IPR000253">
    <property type="entry name" value="FHA_dom"/>
</dbReference>
<protein>
    <submittedName>
        <fullName evidence="8">Uncharacterized protein</fullName>
    </submittedName>
</protein>
<feature type="transmembrane region" description="Helical" evidence="7">
    <location>
        <begin position="62"/>
        <end position="78"/>
    </location>
</feature>
<gene>
    <name evidence="8" type="ORF">A7J15_04595</name>
</gene>
<evidence type="ECO:0000256" key="4">
    <source>
        <dbReference type="ARBA" id="ARBA00022989"/>
    </source>
</evidence>
<dbReference type="InterPro" id="IPR010432">
    <property type="entry name" value="RDD"/>
</dbReference>
<evidence type="ECO:0000256" key="3">
    <source>
        <dbReference type="ARBA" id="ARBA00022692"/>
    </source>
</evidence>
<evidence type="ECO:0000256" key="5">
    <source>
        <dbReference type="ARBA" id="ARBA00023136"/>
    </source>
</evidence>
<evidence type="ECO:0000256" key="7">
    <source>
        <dbReference type="SAM" id="Phobius"/>
    </source>
</evidence>
<evidence type="ECO:0000313" key="9">
    <source>
        <dbReference type="Proteomes" id="UP000093355"/>
    </source>
</evidence>
<feature type="region of interest" description="Disordered" evidence="6">
    <location>
        <begin position="1"/>
        <end position="27"/>
    </location>
</feature>
<dbReference type="STRING" id="904291.A7J15_04595"/>
<keyword evidence="2" id="KW-0597">Phosphoprotein</keyword>
<name>A0A1B9NDZ5_9MICO</name>
<proteinExistence type="predicted"/>
<dbReference type="EMBL" id="LXMD01000021">
    <property type="protein sequence ID" value="OCG74800.1"/>
    <property type="molecule type" value="Genomic_DNA"/>
</dbReference>
<organism evidence="8 9">
    <name type="scientific">Microbacterium sediminis</name>
    <dbReference type="NCBI Taxonomy" id="904291"/>
    <lineage>
        <taxon>Bacteria</taxon>
        <taxon>Bacillati</taxon>
        <taxon>Actinomycetota</taxon>
        <taxon>Actinomycetes</taxon>
        <taxon>Micrococcales</taxon>
        <taxon>Microbacteriaceae</taxon>
        <taxon>Microbacterium</taxon>
    </lineage>
</organism>
<evidence type="ECO:0000256" key="1">
    <source>
        <dbReference type="ARBA" id="ARBA00004141"/>
    </source>
</evidence>
<dbReference type="AlphaFoldDB" id="A0A1B9NDZ5"/>
<feature type="compositionally biased region" description="Low complexity" evidence="6">
    <location>
        <begin position="18"/>
        <end position="27"/>
    </location>
</feature>
<evidence type="ECO:0000256" key="2">
    <source>
        <dbReference type="ARBA" id="ARBA00022553"/>
    </source>
</evidence>
<dbReference type="InterPro" id="IPR008984">
    <property type="entry name" value="SMAD_FHA_dom_sf"/>
</dbReference>
<dbReference type="GO" id="GO:0016020">
    <property type="term" value="C:membrane"/>
    <property type="evidence" value="ECO:0007669"/>
    <property type="project" value="UniProtKB-SubCell"/>
</dbReference>
<accession>A0A1B9NDZ5</accession>
<dbReference type="SUPFAM" id="SSF49879">
    <property type="entry name" value="SMAD/FHA domain"/>
    <property type="match status" value="1"/>
</dbReference>
<reference evidence="8 9" key="1">
    <citation type="submission" date="2016-05" db="EMBL/GenBank/DDBJ databases">
        <authorList>
            <person name="Lavstsen T."/>
            <person name="Jespersen J.S."/>
        </authorList>
    </citation>
    <scope>NUCLEOTIDE SEQUENCE [LARGE SCALE GENOMIC DNA]</scope>
    <source>
        <strain evidence="8 9">YLB-01</strain>
    </source>
</reference>
<keyword evidence="4 7" id="KW-1133">Transmembrane helix</keyword>
<evidence type="ECO:0000256" key="6">
    <source>
        <dbReference type="SAM" id="MobiDB-lite"/>
    </source>
</evidence>